<dbReference type="RefSeq" id="XP_001420972.1">
    <property type="nucleotide sequence ID" value="XM_001420935.1"/>
</dbReference>
<evidence type="ECO:0000256" key="4">
    <source>
        <dbReference type="PROSITE-ProRule" id="PRU00175"/>
    </source>
</evidence>
<evidence type="ECO:0000256" key="1">
    <source>
        <dbReference type="ARBA" id="ARBA00022723"/>
    </source>
</evidence>
<dbReference type="Proteomes" id="UP000001568">
    <property type="component" value="Chromosome 13"/>
</dbReference>
<dbReference type="GeneID" id="5004970"/>
<dbReference type="EMBL" id="CP000593">
    <property type="protein sequence ID" value="ABO99265.1"/>
    <property type="molecule type" value="Genomic_DNA"/>
</dbReference>
<dbReference type="InterPro" id="IPR001841">
    <property type="entry name" value="Znf_RING"/>
</dbReference>
<reference evidence="6 8" key="1">
    <citation type="journal article" date="2007" name="Proc. Natl. Acad. Sci. U.S.A.">
        <title>The tiny eukaryote Ostreococcus provides genomic insights into the paradox of plankton speciation.</title>
        <authorList>
            <person name="Palenik B."/>
            <person name="Grimwood J."/>
            <person name="Aerts A."/>
            <person name="Rouze P."/>
            <person name="Salamov A."/>
            <person name="Putnam N."/>
            <person name="Dupont C."/>
            <person name="Jorgensen R."/>
            <person name="Derelle E."/>
            <person name="Rombauts S."/>
            <person name="Zhou K."/>
            <person name="Otillar R."/>
            <person name="Merchant S.S."/>
            <person name="Podell S."/>
            <person name="Gaasterland T."/>
            <person name="Napoli C."/>
            <person name="Gendler K."/>
            <person name="Manuell A."/>
            <person name="Tai V."/>
            <person name="Vallon O."/>
            <person name="Piganeau G."/>
            <person name="Jancek S."/>
            <person name="Heijde M."/>
            <person name="Jabbari K."/>
            <person name="Bowler C."/>
            <person name="Lohr M."/>
            <person name="Robbens S."/>
            <person name="Werner G."/>
            <person name="Dubchak I."/>
            <person name="Pazour G.J."/>
            <person name="Ren Q."/>
            <person name="Paulsen I."/>
            <person name="Delwiche C."/>
            <person name="Schmutz J."/>
            <person name="Rokhsar D."/>
            <person name="Van de Peer Y."/>
            <person name="Moreau H."/>
            <person name="Grigoriev I.V."/>
        </authorList>
    </citation>
    <scope>NUCLEOTIDE SEQUENCE [LARGE SCALE GENOMIC DNA]</scope>
    <source>
        <strain evidence="6 8">CCE9901</strain>
    </source>
</reference>
<dbReference type="Gramene" id="ABP01281">
    <property type="protein sequence ID" value="ABP01281"/>
    <property type="gene ID" value="OSTLU_29739"/>
</dbReference>
<evidence type="ECO:0000256" key="3">
    <source>
        <dbReference type="ARBA" id="ARBA00022833"/>
    </source>
</evidence>
<sequence>MKCSICFDCYATDEVVVAMPCSASHVFHERCVKEWLARDDSCPLCRSSLPVWLGRPQYS</sequence>
<protein>
    <recommendedName>
        <fullName evidence="5">RING-type domain-containing protein</fullName>
    </recommendedName>
</protein>
<dbReference type="SMART" id="SM00184">
    <property type="entry name" value="RING"/>
    <property type="match status" value="1"/>
</dbReference>
<organism evidence="6 8">
    <name type="scientific">Ostreococcus lucimarinus (strain CCE9901)</name>
    <dbReference type="NCBI Taxonomy" id="436017"/>
    <lineage>
        <taxon>Eukaryota</taxon>
        <taxon>Viridiplantae</taxon>
        <taxon>Chlorophyta</taxon>
        <taxon>Mamiellophyceae</taxon>
        <taxon>Mamiellales</taxon>
        <taxon>Bathycoccaceae</taxon>
        <taxon>Ostreococcus</taxon>
    </lineage>
</organism>
<dbReference type="OMA" id="PRDITRM"/>
<dbReference type="OrthoDB" id="498621at2759"/>
<dbReference type="InterPro" id="IPR013083">
    <property type="entry name" value="Znf_RING/FYVE/PHD"/>
</dbReference>
<dbReference type="GO" id="GO:0061630">
    <property type="term" value="F:ubiquitin protein ligase activity"/>
    <property type="evidence" value="ECO:0007669"/>
    <property type="project" value="TreeGrafter"/>
</dbReference>
<evidence type="ECO:0000256" key="2">
    <source>
        <dbReference type="ARBA" id="ARBA00022771"/>
    </source>
</evidence>
<keyword evidence="3" id="KW-0862">Zinc</keyword>
<dbReference type="Pfam" id="PF13639">
    <property type="entry name" value="zf-RING_2"/>
    <property type="match status" value="1"/>
</dbReference>
<dbReference type="HOGENOM" id="CLU_013137_21_5_1"/>
<dbReference type="GO" id="GO:0008270">
    <property type="term" value="F:zinc ion binding"/>
    <property type="evidence" value="ECO:0007669"/>
    <property type="project" value="UniProtKB-KW"/>
</dbReference>
<dbReference type="PROSITE" id="PS50089">
    <property type="entry name" value="ZF_RING_2"/>
    <property type="match status" value="1"/>
</dbReference>
<keyword evidence="1" id="KW-0479">Metal-binding</keyword>
<dbReference type="RefSeq" id="XP_001422922.1">
    <property type="nucleotide sequence ID" value="XM_001422885.1"/>
</dbReference>
<evidence type="ECO:0000313" key="6">
    <source>
        <dbReference type="EMBL" id="ABO99265.1"/>
    </source>
</evidence>
<keyword evidence="2 4" id="KW-0863">Zinc-finger</keyword>
<dbReference type="PANTHER" id="PTHR45931">
    <property type="entry name" value="SI:CH211-59O9.10"/>
    <property type="match status" value="1"/>
</dbReference>
<dbReference type="Gene3D" id="3.30.40.10">
    <property type="entry name" value="Zinc/RING finger domain, C3HC4 (zinc finger)"/>
    <property type="match status" value="1"/>
</dbReference>
<dbReference type="GeneID" id="5006899"/>
<dbReference type="PANTHER" id="PTHR45931:SF3">
    <property type="entry name" value="RING ZINC FINGER-CONTAINING PROTEIN"/>
    <property type="match status" value="1"/>
</dbReference>
<feature type="domain" description="RING-type" evidence="5">
    <location>
        <begin position="3"/>
        <end position="46"/>
    </location>
</feature>
<dbReference type="EMBL" id="CP000601">
    <property type="protein sequence ID" value="ABP01281.1"/>
    <property type="molecule type" value="Genomic_DNA"/>
</dbReference>
<dbReference type="KEGG" id="olu:OSTLU_27170"/>
<dbReference type="AlphaFoldDB" id="A4S6M2"/>
<keyword evidence="8" id="KW-1185">Reference proteome</keyword>
<accession>A4S6M2</accession>
<evidence type="ECO:0000259" key="5">
    <source>
        <dbReference type="PROSITE" id="PS50089"/>
    </source>
</evidence>
<dbReference type="Proteomes" id="UP000001568">
    <property type="component" value="Chromosome 21"/>
</dbReference>
<dbReference type="GO" id="GO:0006511">
    <property type="term" value="P:ubiquitin-dependent protein catabolic process"/>
    <property type="evidence" value="ECO:0007669"/>
    <property type="project" value="TreeGrafter"/>
</dbReference>
<evidence type="ECO:0000313" key="8">
    <source>
        <dbReference type="Proteomes" id="UP000001568"/>
    </source>
</evidence>
<gene>
    <name evidence="6" type="ORF">OSTLU_27170</name>
    <name evidence="7" type="ORF">OSTLU_29739</name>
</gene>
<dbReference type="STRING" id="436017.A4S6M2"/>
<dbReference type="SUPFAM" id="SSF57850">
    <property type="entry name" value="RING/U-box"/>
    <property type="match status" value="1"/>
</dbReference>
<dbReference type="InterPro" id="IPR051834">
    <property type="entry name" value="RING_finger_E3_ligase"/>
</dbReference>
<dbReference type="GO" id="GO:0005634">
    <property type="term" value="C:nucleus"/>
    <property type="evidence" value="ECO:0007669"/>
    <property type="project" value="TreeGrafter"/>
</dbReference>
<dbReference type="KEGG" id="olu:OSTLU_29739"/>
<proteinExistence type="predicted"/>
<evidence type="ECO:0000313" key="7">
    <source>
        <dbReference type="EMBL" id="ABP01281.1"/>
    </source>
</evidence>
<name>A4S6M2_OSTLU</name>
<dbReference type="Gramene" id="ABO99265">
    <property type="protein sequence ID" value="ABO99265"/>
    <property type="gene ID" value="OSTLU_27170"/>
</dbReference>